<evidence type="ECO:0008006" key="8">
    <source>
        <dbReference type="Google" id="ProtNLM"/>
    </source>
</evidence>
<dbReference type="PANTHER" id="PTHR43884">
    <property type="entry name" value="ACYL-COA DEHYDROGENASE"/>
    <property type="match status" value="1"/>
</dbReference>
<dbReference type="GO" id="GO:0050660">
    <property type="term" value="F:flavin adenine dinucleotide binding"/>
    <property type="evidence" value="ECO:0007669"/>
    <property type="project" value="InterPro"/>
</dbReference>
<gene>
    <name evidence="6" type="ORF">ETSY1_39520</name>
</gene>
<dbReference type="PIRSF" id="PIRSF016578">
    <property type="entry name" value="HsaA"/>
    <property type="match status" value="1"/>
</dbReference>
<keyword evidence="1" id="KW-0285">Flavoprotein</keyword>
<evidence type="ECO:0000313" key="6">
    <source>
        <dbReference type="EMBL" id="ETW93369.1"/>
    </source>
</evidence>
<dbReference type="Proteomes" id="UP000019141">
    <property type="component" value="Unassembled WGS sequence"/>
</dbReference>
<dbReference type="InterPro" id="IPR006091">
    <property type="entry name" value="Acyl-CoA_Oxase/DH_mid-dom"/>
</dbReference>
<dbReference type="InterPro" id="IPR046373">
    <property type="entry name" value="Acyl-CoA_Oxase/DH_mid-dom_sf"/>
</dbReference>
<dbReference type="HOGENOM" id="CLU_018204_3_2_7"/>
<dbReference type="CDD" id="cd00567">
    <property type="entry name" value="ACAD"/>
    <property type="match status" value="1"/>
</dbReference>
<dbReference type="InterPro" id="IPR013107">
    <property type="entry name" value="Acyl-CoA_DH_C"/>
</dbReference>
<evidence type="ECO:0000256" key="2">
    <source>
        <dbReference type="ARBA" id="ARBA00023002"/>
    </source>
</evidence>
<feature type="domain" description="Acyl-CoA dehydrogenase C-terminal" evidence="5">
    <location>
        <begin position="237"/>
        <end position="358"/>
    </location>
</feature>
<keyword evidence="7" id="KW-1185">Reference proteome</keyword>
<feature type="domain" description="Acyl-CoA oxidase/dehydrogenase middle" evidence="3">
    <location>
        <begin position="120"/>
        <end position="211"/>
    </location>
</feature>
<dbReference type="InterPro" id="IPR013786">
    <property type="entry name" value="AcylCoA_DH/ox_N"/>
</dbReference>
<dbReference type="EMBL" id="AZHW01001248">
    <property type="protein sequence ID" value="ETW93369.1"/>
    <property type="molecule type" value="Genomic_DNA"/>
</dbReference>
<evidence type="ECO:0000313" key="7">
    <source>
        <dbReference type="Proteomes" id="UP000019141"/>
    </source>
</evidence>
<organism evidence="6 7">
    <name type="scientific">Entotheonella factor</name>
    <dbReference type="NCBI Taxonomy" id="1429438"/>
    <lineage>
        <taxon>Bacteria</taxon>
        <taxon>Pseudomonadati</taxon>
        <taxon>Nitrospinota/Tectimicrobiota group</taxon>
        <taxon>Candidatus Tectimicrobiota</taxon>
        <taxon>Candidatus Entotheonellia</taxon>
        <taxon>Candidatus Entotheonellales</taxon>
        <taxon>Candidatus Entotheonellaceae</taxon>
        <taxon>Candidatus Entotheonella</taxon>
    </lineage>
</organism>
<dbReference type="GO" id="GO:0003995">
    <property type="term" value="F:acyl-CoA dehydrogenase activity"/>
    <property type="evidence" value="ECO:0007669"/>
    <property type="project" value="TreeGrafter"/>
</dbReference>
<proteinExistence type="predicted"/>
<sequence length="378" mass="40528">MIEMTPTLERATQVAQHMASRAAHADRQGKLPVEDVQALREGGFFALSIPTDQGGLGLSLHECVAAILALAQGSASSALVAVMPLHVFGYAREIRPWPEPMFARMCQAALKDGALFNNVASEPMLGSPSRGGSFETHARPHPSGGWVVNGHKTWTTGGRHITHMLVRLQIEDEPGLMLVRQDTPGVTWEETWVDTLSLRASDSHDVYFTDVAVPAEHLLERGGQSGKTLPNAWFPLLLAAAYLGPAIAARQAVVQYALERVPSALGKPIATLPKIQRQIGEIDVVLQAAQALLFEVAQAWTGEIAACQSLYPRVAAAKHFAIETAQEVTNKALHIAGGLSITSALPLERYFRDVRAGSMQPPSGDTALEIVGRGVLGV</sequence>
<protein>
    <recommendedName>
        <fullName evidence="8">Acyl-CoA dehydrogenase</fullName>
    </recommendedName>
</protein>
<dbReference type="Pfam" id="PF02771">
    <property type="entry name" value="Acyl-CoA_dh_N"/>
    <property type="match status" value="1"/>
</dbReference>
<evidence type="ECO:0000259" key="4">
    <source>
        <dbReference type="Pfam" id="PF02771"/>
    </source>
</evidence>
<feature type="domain" description="Acyl-CoA dehydrogenase/oxidase N-terminal" evidence="4">
    <location>
        <begin position="14"/>
        <end position="82"/>
    </location>
</feature>
<accession>W4L671</accession>
<dbReference type="Pfam" id="PF08028">
    <property type="entry name" value="Acyl-CoA_dh_2"/>
    <property type="match status" value="1"/>
</dbReference>
<evidence type="ECO:0000259" key="5">
    <source>
        <dbReference type="Pfam" id="PF08028"/>
    </source>
</evidence>
<evidence type="ECO:0000259" key="3">
    <source>
        <dbReference type="Pfam" id="PF02770"/>
    </source>
</evidence>
<name>W4L671_ENTF1</name>
<dbReference type="Pfam" id="PF02770">
    <property type="entry name" value="Acyl-CoA_dh_M"/>
    <property type="match status" value="1"/>
</dbReference>
<dbReference type="Gene3D" id="1.20.140.10">
    <property type="entry name" value="Butyryl-CoA Dehydrogenase, subunit A, domain 3"/>
    <property type="match status" value="1"/>
</dbReference>
<dbReference type="SUPFAM" id="SSF47203">
    <property type="entry name" value="Acyl-CoA dehydrogenase C-terminal domain-like"/>
    <property type="match status" value="1"/>
</dbReference>
<dbReference type="AlphaFoldDB" id="W4L671"/>
<dbReference type="Gene3D" id="1.10.540.10">
    <property type="entry name" value="Acyl-CoA dehydrogenase/oxidase, N-terminal domain"/>
    <property type="match status" value="1"/>
</dbReference>
<evidence type="ECO:0000256" key="1">
    <source>
        <dbReference type="ARBA" id="ARBA00022630"/>
    </source>
</evidence>
<comment type="caution">
    <text evidence="6">The sequence shown here is derived from an EMBL/GenBank/DDBJ whole genome shotgun (WGS) entry which is preliminary data.</text>
</comment>
<dbReference type="InterPro" id="IPR037069">
    <property type="entry name" value="AcylCoA_DH/ox_N_sf"/>
</dbReference>
<dbReference type="SUPFAM" id="SSF56645">
    <property type="entry name" value="Acyl-CoA dehydrogenase NM domain-like"/>
    <property type="match status" value="1"/>
</dbReference>
<reference evidence="6 7" key="1">
    <citation type="journal article" date="2014" name="Nature">
        <title>An environmental bacterial taxon with a large and distinct metabolic repertoire.</title>
        <authorList>
            <person name="Wilson M.C."/>
            <person name="Mori T."/>
            <person name="Ruckert C."/>
            <person name="Uria A.R."/>
            <person name="Helf M.J."/>
            <person name="Takada K."/>
            <person name="Gernert C."/>
            <person name="Steffens U.A."/>
            <person name="Heycke N."/>
            <person name="Schmitt S."/>
            <person name="Rinke C."/>
            <person name="Helfrich E.J."/>
            <person name="Brachmann A.O."/>
            <person name="Gurgui C."/>
            <person name="Wakimoto T."/>
            <person name="Kracht M."/>
            <person name="Crusemann M."/>
            <person name="Hentschel U."/>
            <person name="Abe I."/>
            <person name="Matsunaga S."/>
            <person name="Kalinowski J."/>
            <person name="Takeyama H."/>
            <person name="Piel J."/>
        </authorList>
    </citation>
    <scope>NUCLEOTIDE SEQUENCE [LARGE SCALE GENOMIC DNA]</scope>
    <source>
        <strain evidence="7">TSY1</strain>
    </source>
</reference>
<dbReference type="PANTHER" id="PTHR43884:SF25">
    <property type="entry name" value="ACYL-COA DEHYDROGENASE YDBM-RELATED"/>
    <property type="match status" value="1"/>
</dbReference>
<keyword evidence="2" id="KW-0560">Oxidoreductase</keyword>
<dbReference type="InterPro" id="IPR009100">
    <property type="entry name" value="AcylCoA_DH/oxidase_NM_dom_sf"/>
</dbReference>
<dbReference type="InterPro" id="IPR036250">
    <property type="entry name" value="AcylCo_DH-like_C"/>
</dbReference>
<dbReference type="Gene3D" id="2.40.110.10">
    <property type="entry name" value="Butyryl-CoA Dehydrogenase, subunit A, domain 2"/>
    <property type="match status" value="1"/>
</dbReference>